<dbReference type="SUPFAM" id="SSF47413">
    <property type="entry name" value="lambda repressor-like DNA-binding domains"/>
    <property type="match status" value="1"/>
</dbReference>
<dbReference type="PROSITE" id="PS50932">
    <property type="entry name" value="HTH_LACI_2"/>
    <property type="match status" value="1"/>
</dbReference>
<evidence type="ECO:0000256" key="3">
    <source>
        <dbReference type="ARBA" id="ARBA00023125"/>
    </source>
</evidence>
<evidence type="ECO:0000256" key="2">
    <source>
        <dbReference type="ARBA" id="ARBA00023015"/>
    </source>
</evidence>
<dbReference type="Gene3D" id="1.10.260.40">
    <property type="entry name" value="lambda repressor-like DNA-binding domains"/>
    <property type="match status" value="1"/>
</dbReference>
<gene>
    <name evidence="6" type="ORF">SAMN05216553_109230</name>
</gene>
<keyword evidence="1" id="KW-0678">Repressor</keyword>
<dbReference type="InterPro" id="IPR028082">
    <property type="entry name" value="Peripla_BP_I"/>
</dbReference>
<accession>A0A1G7VH53</accession>
<evidence type="ECO:0000256" key="1">
    <source>
        <dbReference type="ARBA" id="ARBA00022491"/>
    </source>
</evidence>
<evidence type="ECO:0000259" key="5">
    <source>
        <dbReference type="PROSITE" id="PS50932"/>
    </source>
</evidence>
<dbReference type="Gene3D" id="3.40.50.2300">
    <property type="match status" value="2"/>
</dbReference>
<organism evidence="6 7">
    <name type="scientific">Lentzea fradiae</name>
    <dbReference type="NCBI Taxonomy" id="200378"/>
    <lineage>
        <taxon>Bacteria</taxon>
        <taxon>Bacillati</taxon>
        <taxon>Actinomycetota</taxon>
        <taxon>Actinomycetes</taxon>
        <taxon>Pseudonocardiales</taxon>
        <taxon>Pseudonocardiaceae</taxon>
        <taxon>Lentzea</taxon>
    </lineage>
</organism>
<proteinExistence type="predicted"/>
<reference evidence="7" key="1">
    <citation type="submission" date="2016-10" db="EMBL/GenBank/DDBJ databases">
        <authorList>
            <person name="Varghese N."/>
            <person name="Submissions S."/>
        </authorList>
    </citation>
    <scope>NUCLEOTIDE SEQUENCE [LARGE SCALE GENOMIC DNA]</scope>
    <source>
        <strain evidence="7">CGMCC 4.3506</strain>
    </source>
</reference>
<keyword evidence="4" id="KW-0804">Transcription</keyword>
<name>A0A1G7VH53_9PSEU</name>
<dbReference type="PANTHER" id="PTHR30146">
    <property type="entry name" value="LACI-RELATED TRANSCRIPTIONAL REPRESSOR"/>
    <property type="match status" value="1"/>
</dbReference>
<dbReference type="GO" id="GO:0003700">
    <property type="term" value="F:DNA-binding transcription factor activity"/>
    <property type="evidence" value="ECO:0007669"/>
    <property type="project" value="TreeGrafter"/>
</dbReference>
<keyword evidence="3" id="KW-0238">DNA-binding</keyword>
<evidence type="ECO:0000256" key="4">
    <source>
        <dbReference type="ARBA" id="ARBA00023163"/>
    </source>
</evidence>
<keyword evidence="2" id="KW-0805">Transcription regulation</keyword>
<dbReference type="STRING" id="200378.SAMN05216553_109230"/>
<sequence>MTLADVAAASGVSVTTASLVLTGRARELRISEAAEQRVRSTAHLLGYRRGGPPARPRARTIGLVLEPGAPDVVRGVAEAASWRGFSLLVMGSGGEPVNGVVHVAGTRTTTAPRGLRPGPVVLLNSTAAAVPSVVPDEVRGGRAAARVLVEAGHRHVHLVGAGPGRFDVPPDGITALERLIGLRDVFDAAGVAVSGSRCPEWTPEAGYDATRALVRHCRPTALVCLDDRLAFGAQQALTEAGLSTPRDVSVLGFGDDPAASWMRPQLTTVAVSRHELGARAVAVLTSLLDTHVLPAPLVHRVPPRVRLRASVAPPNRCGG</sequence>
<dbReference type="InterPro" id="IPR046335">
    <property type="entry name" value="LacI/GalR-like_sensor"/>
</dbReference>
<dbReference type="GO" id="GO:0000976">
    <property type="term" value="F:transcription cis-regulatory region binding"/>
    <property type="evidence" value="ECO:0007669"/>
    <property type="project" value="TreeGrafter"/>
</dbReference>
<dbReference type="CDD" id="cd01392">
    <property type="entry name" value="HTH_LacI"/>
    <property type="match status" value="1"/>
</dbReference>
<dbReference type="InterPro" id="IPR010982">
    <property type="entry name" value="Lambda_DNA-bd_dom_sf"/>
</dbReference>
<protein>
    <submittedName>
        <fullName evidence="6">LacI family transcriptional regulator</fullName>
    </submittedName>
</protein>
<dbReference type="PANTHER" id="PTHR30146:SF148">
    <property type="entry name" value="HTH-TYPE TRANSCRIPTIONAL REPRESSOR PURR-RELATED"/>
    <property type="match status" value="1"/>
</dbReference>
<feature type="domain" description="HTH lacI-type" evidence="5">
    <location>
        <begin position="1"/>
        <end position="65"/>
    </location>
</feature>
<keyword evidence="7" id="KW-1185">Reference proteome</keyword>
<dbReference type="Pfam" id="PF13377">
    <property type="entry name" value="Peripla_BP_3"/>
    <property type="match status" value="1"/>
</dbReference>
<dbReference type="SMART" id="SM00354">
    <property type="entry name" value="HTH_LACI"/>
    <property type="match status" value="1"/>
</dbReference>
<dbReference type="AlphaFoldDB" id="A0A1G7VH53"/>
<evidence type="ECO:0000313" key="6">
    <source>
        <dbReference type="EMBL" id="SDG59064.1"/>
    </source>
</evidence>
<dbReference type="EMBL" id="FNCC01000009">
    <property type="protein sequence ID" value="SDG59064.1"/>
    <property type="molecule type" value="Genomic_DNA"/>
</dbReference>
<dbReference type="InterPro" id="IPR000843">
    <property type="entry name" value="HTH_LacI"/>
</dbReference>
<dbReference type="SUPFAM" id="SSF53822">
    <property type="entry name" value="Periplasmic binding protein-like I"/>
    <property type="match status" value="1"/>
</dbReference>
<dbReference type="Proteomes" id="UP000199623">
    <property type="component" value="Unassembled WGS sequence"/>
</dbReference>
<dbReference type="Pfam" id="PF00356">
    <property type="entry name" value="LacI"/>
    <property type="match status" value="1"/>
</dbReference>
<evidence type="ECO:0000313" key="7">
    <source>
        <dbReference type="Proteomes" id="UP000199623"/>
    </source>
</evidence>